<evidence type="ECO:0000313" key="1">
    <source>
        <dbReference type="EMBL" id="GLQ10014.1"/>
    </source>
</evidence>
<reference evidence="1" key="1">
    <citation type="journal article" date="2014" name="Int. J. Syst. Evol. Microbiol.">
        <title>Complete genome of a new Firmicutes species belonging to the dominant human colonic microbiota ('Ruminococcus bicirculans') reveals two chromosomes and a selective capacity to utilize plant glucans.</title>
        <authorList>
            <consortium name="NISC Comparative Sequencing Program"/>
            <person name="Wegmann U."/>
            <person name="Louis P."/>
            <person name="Goesmann A."/>
            <person name="Henrissat B."/>
            <person name="Duncan S.H."/>
            <person name="Flint H.J."/>
        </authorList>
    </citation>
    <scope>NUCLEOTIDE SEQUENCE</scope>
    <source>
        <strain evidence="1">NBRC 103855</strain>
    </source>
</reference>
<protein>
    <recommendedName>
        <fullName evidence="3">DUF1007 family protein</fullName>
    </recommendedName>
</protein>
<dbReference type="Proteomes" id="UP001161406">
    <property type="component" value="Unassembled WGS sequence"/>
</dbReference>
<accession>A0ABQ5UFT9</accession>
<dbReference type="Pfam" id="PF06226">
    <property type="entry name" value="DUF1007"/>
    <property type="match status" value="1"/>
</dbReference>
<gene>
    <name evidence="1" type="ORF">GCM10007913_19460</name>
</gene>
<organism evidence="1 2">
    <name type="scientific">Devosia yakushimensis</name>
    <dbReference type="NCBI Taxonomy" id="470028"/>
    <lineage>
        <taxon>Bacteria</taxon>
        <taxon>Pseudomonadati</taxon>
        <taxon>Pseudomonadota</taxon>
        <taxon>Alphaproteobacteria</taxon>
        <taxon>Hyphomicrobiales</taxon>
        <taxon>Devosiaceae</taxon>
        <taxon>Devosia</taxon>
    </lineage>
</organism>
<keyword evidence="2" id="KW-1185">Reference proteome</keyword>
<evidence type="ECO:0000313" key="2">
    <source>
        <dbReference type="Proteomes" id="UP001161406"/>
    </source>
</evidence>
<dbReference type="EMBL" id="BSNG01000001">
    <property type="protein sequence ID" value="GLQ10014.1"/>
    <property type="molecule type" value="Genomic_DNA"/>
</dbReference>
<evidence type="ECO:0008006" key="3">
    <source>
        <dbReference type="Google" id="ProtNLM"/>
    </source>
</evidence>
<dbReference type="InterPro" id="IPR010412">
    <property type="entry name" value="DUF1007"/>
</dbReference>
<reference evidence="1" key="2">
    <citation type="submission" date="2023-01" db="EMBL/GenBank/DDBJ databases">
        <title>Draft genome sequence of Devosia yakushimensis strain NBRC 103855.</title>
        <authorList>
            <person name="Sun Q."/>
            <person name="Mori K."/>
        </authorList>
    </citation>
    <scope>NUCLEOTIDE SEQUENCE</scope>
    <source>
        <strain evidence="1">NBRC 103855</strain>
    </source>
</reference>
<proteinExistence type="predicted"/>
<name>A0ABQ5UFT9_9HYPH</name>
<comment type="caution">
    <text evidence="1">The sequence shown here is derived from an EMBL/GenBank/DDBJ whole genome shotgun (WGS) entry which is preliminary data.</text>
</comment>
<sequence>MAALLVTTSWARAHPHIFVDAEVAVTFDNAGNVAAIEHHWSFDRAFSAWQIQGLDTNGDGAFSSDELSSLTRASMQDLTQHEFYTFAGEGAHDLSFAPGPDSRMSYTGGRVVLNFSVNPTRPYRIGNELEIAIYDPEYYIALGLDDIAAVTLINAPTGCSASLRPPKELPSELVDQLNALPAQVTKLPPELAAVLRGMQGAIVVRCDENAPPNTDFDRVPVGLPFGRPAH</sequence>